<evidence type="ECO:0000313" key="5">
    <source>
        <dbReference type="Proteomes" id="UP000824071"/>
    </source>
</evidence>
<dbReference type="AlphaFoldDB" id="A0A9D1IDH8"/>
<dbReference type="PROSITE" id="PS51318">
    <property type="entry name" value="TAT"/>
    <property type="match status" value="1"/>
</dbReference>
<dbReference type="InterPro" id="IPR011055">
    <property type="entry name" value="Dup_hybrid_motif"/>
</dbReference>
<organism evidence="4 5">
    <name type="scientific">Candidatus Fimenecus excrementigallinarum</name>
    <dbReference type="NCBI Taxonomy" id="2840816"/>
    <lineage>
        <taxon>Bacteria</taxon>
        <taxon>Bacillati</taxon>
        <taxon>Bacillota</taxon>
        <taxon>Clostridia</taxon>
        <taxon>Candidatus Fimenecus</taxon>
    </lineage>
</organism>
<reference evidence="4" key="1">
    <citation type="submission" date="2020-10" db="EMBL/GenBank/DDBJ databases">
        <authorList>
            <person name="Gilroy R."/>
        </authorList>
    </citation>
    <scope>NUCLEOTIDE SEQUENCE</scope>
    <source>
        <strain evidence="4">ChiGjej1B1-19959</strain>
    </source>
</reference>
<evidence type="ECO:0000256" key="1">
    <source>
        <dbReference type="SAM" id="MobiDB-lite"/>
    </source>
</evidence>
<keyword evidence="2" id="KW-0732">Signal</keyword>
<dbReference type="PANTHER" id="PTHR21666">
    <property type="entry name" value="PEPTIDASE-RELATED"/>
    <property type="match status" value="1"/>
</dbReference>
<gene>
    <name evidence="4" type="ORF">IAC53_02270</name>
</gene>
<dbReference type="GO" id="GO:0004222">
    <property type="term" value="F:metalloendopeptidase activity"/>
    <property type="evidence" value="ECO:0007669"/>
    <property type="project" value="TreeGrafter"/>
</dbReference>
<comment type="caution">
    <text evidence="4">The sequence shown here is derived from an EMBL/GenBank/DDBJ whole genome shotgun (WGS) entry which is preliminary data.</text>
</comment>
<feature type="chain" id="PRO_5038592191" evidence="2">
    <location>
        <begin position="38"/>
        <end position="239"/>
    </location>
</feature>
<dbReference type="InterPro" id="IPR006311">
    <property type="entry name" value="TAT_signal"/>
</dbReference>
<dbReference type="Gene3D" id="2.70.70.10">
    <property type="entry name" value="Glucose Permease (Domain IIA)"/>
    <property type="match status" value="1"/>
</dbReference>
<dbReference type="CDD" id="cd12797">
    <property type="entry name" value="M23_peptidase"/>
    <property type="match status" value="1"/>
</dbReference>
<reference evidence="4" key="2">
    <citation type="journal article" date="2021" name="PeerJ">
        <title>Extensive microbial diversity within the chicken gut microbiome revealed by metagenomics and culture.</title>
        <authorList>
            <person name="Gilroy R."/>
            <person name="Ravi A."/>
            <person name="Getino M."/>
            <person name="Pursley I."/>
            <person name="Horton D.L."/>
            <person name="Alikhan N.F."/>
            <person name="Baker D."/>
            <person name="Gharbi K."/>
            <person name="Hall N."/>
            <person name="Watson M."/>
            <person name="Adriaenssens E.M."/>
            <person name="Foster-Nyarko E."/>
            <person name="Jarju S."/>
            <person name="Secka A."/>
            <person name="Antonio M."/>
            <person name="Oren A."/>
            <person name="Chaudhuri R.R."/>
            <person name="La Ragione R."/>
            <person name="Hildebrand F."/>
            <person name="Pallen M.J."/>
        </authorList>
    </citation>
    <scope>NUCLEOTIDE SEQUENCE</scope>
    <source>
        <strain evidence="4">ChiGjej1B1-19959</strain>
    </source>
</reference>
<dbReference type="InterPro" id="IPR016047">
    <property type="entry name" value="M23ase_b-sheet_dom"/>
</dbReference>
<feature type="domain" description="M23ase beta-sheet core" evidence="3">
    <location>
        <begin position="136"/>
        <end position="233"/>
    </location>
</feature>
<protein>
    <submittedName>
        <fullName evidence="4">M23 family metallopeptidase</fullName>
    </submittedName>
</protein>
<proteinExistence type="predicted"/>
<dbReference type="EMBL" id="DVMW01000020">
    <property type="protein sequence ID" value="HIU35420.1"/>
    <property type="molecule type" value="Genomic_DNA"/>
</dbReference>
<dbReference type="InterPro" id="IPR050570">
    <property type="entry name" value="Cell_wall_metabolism_enzyme"/>
</dbReference>
<feature type="region of interest" description="Disordered" evidence="1">
    <location>
        <begin position="46"/>
        <end position="85"/>
    </location>
</feature>
<sequence>MENRNKKQNRRRFTRRAAALYLGCALALVGVGAAARAAVQFRLAPETDAADPQTEPPATARFSLPAPTAPDHPDTAASETPTGGVYAPEAENEAVAAQDDGIERAAAFAQPLGNGIAKGFSHGDMVQSKTMGDWRVHNGADYPGAVGDPVKAVNNGVVKAVYDDVLWGTVVEVDHGDGLLAKYCGLGRGSTAAVGEQVQVNDRIGNLGEIPVEAADDAHLHLELWQDGEAVDPADVLGA</sequence>
<evidence type="ECO:0000256" key="2">
    <source>
        <dbReference type="SAM" id="SignalP"/>
    </source>
</evidence>
<name>A0A9D1IDH8_9FIRM</name>
<accession>A0A9D1IDH8</accession>
<evidence type="ECO:0000259" key="3">
    <source>
        <dbReference type="Pfam" id="PF01551"/>
    </source>
</evidence>
<dbReference type="Pfam" id="PF01551">
    <property type="entry name" value="Peptidase_M23"/>
    <property type="match status" value="1"/>
</dbReference>
<evidence type="ECO:0000313" key="4">
    <source>
        <dbReference type="EMBL" id="HIU35420.1"/>
    </source>
</evidence>
<dbReference type="PANTHER" id="PTHR21666:SF270">
    <property type="entry name" value="MUREIN HYDROLASE ACTIVATOR ENVC"/>
    <property type="match status" value="1"/>
</dbReference>
<dbReference type="Proteomes" id="UP000824071">
    <property type="component" value="Unassembled WGS sequence"/>
</dbReference>
<dbReference type="SUPFAM" id="SSF51261">
    <property type="entry name" value="Duplicated hybrid motif"/>
    <property type="match status" value="1"/>
</dbReference>
<feature type="signal peptide" evidence="2">
    <location>
        <begin position="1"/>
        <end position="37"/>
    </location>
</feature>